<proteinExistence type="predicted"/>
<dbReference type="AlphaFoldDB" id="A0A517NQ32"/>
<dbReference type="Gene3D" id="3.40.50.2300">
    <property type="match status" value="2"/>
</dbReference>
<evidence type="ECO:0000313" key="6">
    <source>
        <dbReference type="EMBL" id="QDT09234.1"/>
    </source>
</evidence>
<keyword evidence="1" id="KW-0805">Transcription regulation</keyword>
<dbReference type="PROSITE" id="PS00041">
    <property type="entry name" value="HTH_ARAC_FAMILY_1"/>
    <property type="match status" value="1"/>
</dbReference>
<dbReference type="GO" id="GO:0000976">
    <property type="term" value="F:transcription cis-regulatory region binding"/>
    <property type="evidence" value="ECO:0007669"/>
    <property type="project" value="TreeGrafter"/>
</dbReference>
<evidence type="ECO:0000313" key="7">
    <source>
        <dbReference type="Proteomes" id="UP000319817"/>
    </source>
</evidence>
<dbReference type="InterPro" id="IPR046335">
    <property type="entry name" value="LacI/GalR-like_sensor"/>
</dbReference>
<protein>
    <submittedName>
        <fullName evidence="6">Xylose operon regulatory protein</fullName>
    </submittedName>
</protein>
<evidence type="ECO:0000256" key="3">
    <source>
        <dbReference type="ARBA" id="ARBA00023163"/>
    </source>
</evidence>
<evidence type="ECO:0000256" key="1">
    <source>
        <dbReference type="ARBA" id="ARBA00023015"/>
    </source>
</evidence>
<keyword evidence="3" id="KW-0804">Transcription</keyword>
<dbReference type="Gene3D" id="1.10.10.60">
    <property type="entry name" value="Homeodomain-like"/>
    <property type="match status" value="1"/>
</dbReference>
<dbReference type="PANTHER" id="PTHR30146:SF24">
    <property type="entry name" value="XYLOSE OPERON REGULATORY PROTEIN"/>
    <property type="match status" value="1"/>
</dbReference>
<name>A0A517NQ32_9BACT</name>
<dbReference type="SUPFAM" id="SSF46689">
    <property type="entry name" value="Homeodomain-like"/>
    <property type="match status" value="1"/>
</dbReference>
<dbReference type="InterPro" id="IPR018062">
    <property type="entry name" value="HTH_AraC-typ_CS"/>
</dbReference>
<reference evidence="6 7" key="1">
    <citation type="submission" date="2019-02" db="EMBL/GenBank/DDBJ databases">
        <title>Deep-cultivation of Planctomycetes and their phenomic and genomic characterization uncovers novel biology.</title>
        <authorList>
            <person name="Wiegand S."/>
            <person name="Jogler M."/>
            <person name="Boedeker C."/>
            <person name="Pinto D."/>
            <person name="Vollmers J."/>
            <person name="Rivas-Marin E."/>
            <person name="Kohn T."/>
            <person name="Peeters S.H."/>
            <person name="Heuer A."/>
            <person name="Rast P."/>
            <person name="Oberbeckmann S."/>
            <person name="Bunk B."/>
            <person name="Jeske O."/>
            <person name="Meyerdierks A."/>
            <person name="Storesund J.E."/>
            <person name="Kallscheuer N."/>
            <person name="Luecker S."/>
            <person name="Lage O.M."/>
            <person name="Pohl T."/>
            <person name="Merkel B.J."/>
            <person name="Hornburger P."/>
            <person name="Mueller R.-W."/>
            <person name="Bruemmer F."/>
            <person name="Labrenz M."/>
            <person name="Spormann A.M."/>
            <person name="Op den Camp H."/>
            <person name="Overmann J."/>
            <person name="Amann R."/>
            <person name="Jetten M.S.M."/>
            <person name="Mascher T."/>
            <person name="Medema M.H."/>
            <person name="Devos D.P."/>
            <person name="Kaster A.-K."/>
            <person name="Ovreas L."/>
            <person name="Rohde M."/>
            <person name="Galperin M.Y."/>
            <person name="Jogler C."/>
        </authorList>
    </citation>
    <scope>NUCLEOTIDE SEQUENCE [LARGE SCALE GENOMIC DNA]</scope>
    <source>
        <strain evidence="6 7">K23_9</strain>
    </source>
</reference>
<dbReference type="InterPro" id="IPR020449">
    <property type="entry name" value="Tscrpt_reg_AraC-type_HTH"/>
</dbReference>
<feature type="region of interest" description="Disordered" evidence="4">
    <location>
        <begin position="1"/>
        <end position="23"/>
    </location>
</feature>
<dbReference type="PROSITE" id="PS01124">
    <property type="entry name" value="HTH_ARAC_FAMILY_2"/>
    <property type="match status" value="1"/>
</dbReference>
<gene>
    <name evidence="6" type="primary">xylR_2</name>
    <name evidence="6" type="ORF">K239x_11790</name>
</gene>
<dbReference type="GO" id="GO:0003700">
    <property type="term" value="F:DNA-binding transcription factor activity"/>
    <property type="evidence" value="ECO:0007669"/>
    <property type="project" value="InterPro"/>
</dbReference>
<dbReference type="InterPro" id="IPR028082">
    <property type="entry name" value="Peripla_BP_I"/>
</dbReference>
<keyword evidence="7" id="KW-1185">Reference proteome</keyword>
<dbReference type="SMART" id="SM00342">
    <property type="entry name" value="HTH_ARAC"/>
    <property type="match status" value="1"/>
</dbReference>
<dbReference type="InterPro" id="IPR018060">
    <property type="entry name" value="HTH_AraC"/>
</dbReference>
<dbReference type="PRINTS" id="PR00032">
    <property type="entry name" value="HTHARAC"/>
</dbReference>
<feature type="domain" description="HTH araC/xylS-type" evidence="5">
    <location>
        <begin position="307"/>
        <end position="405"/>
    </location>
</feature>
<dbReference type="Proteomes" id="UP000319817">
    <property type="component" value="Chromosome"/>
</dbReference>
<organism evidence="6 7">
    <name type="scientific">Stieleria marina</name>
    <dbReference type="NCBI Taxonomy" id="1930275"/>
    <lineage>
        <taxon>Bacteria</taxon>
        <taxon>Pseudomonadati</taxon>
        <taxon>Planctomycetota</taxon>
        <taxon>Planctomycetia</taxon>
        <taxon>Pirellulales</taxon>
        <taxon>Pirellulaceae</taxon>
        <taxon>Stieleria</taxon>
    </lineage>
</organism>
<dbReference type="CDD" id="cd01543">
    <property type="entry name" value="PBP1_XylR"/>
    <property type="match status" value="1"/>
</dbReference>
<dbReference type="SUPFAM" id="SSF53822">
    <property type="entry name" value="Periplasmic binding protein-like I"/>
    <property type="match status" value="1"/>
</dbReference>
<evidence type="ECO:0000259" key="5">
    <source>
        <dbReference type="PROSITE" id="PS01124"/>
    </source>
</evidence>
<accession>A0A517NQ32</accession>
<dbReference type="PANTHER" id="PTHR30146">
    <property type="entry name" value="LACI-RELATED TRANSCRIPTIONAL REPRESSOR"/>
    <property type="match status" value="1"/>
</dbReference>
<dbReference type="RefSeq" id="WP_419189715.1">
    <property type="nucleotide sequence ID" value="NZ_CP036526.1"/>
</dbReference>
<keyword evidence="2" id="KW-0238">DNA-binding</keyword>
<dbReference type="EMBL" id="CP036526">
    <property type="protein sequence ID" value="QDT09234.1"/>
    <property type="molecule type" value="Genomic_DNA"/>
</dbReference>
<sequence length="407" mass="45075">MSDNPPTAGTNESSRRSSPANKIERGDRPHVLLIVETSMAFGRSVLEGISRYLVQNPPWSVQLDLRELLATPPAWLRDWEGDGIITRSTTPQMAELISQWGIPTVNLTDVFGDQGLPSVLNDHEKIGRVAAQHLMAKGLTRFGYCGFADHDWSSIRLAGFRDELQKRGFFVDDHSSDWSHSRQVGWGAQQSELVQWIDQLPKPVGVMACNDFRGQHVLEACQANGMSVPDEIAVVGVDNDHVLCDFCNPPLSSVMPAAERIGFEAAGMLDQLMRGESIPSKRLLIEPLGVAERQSTEVLAIDDVDIVAALQMIRDQACAGLTVGDILKEVPLARSSLERRFRKLVGRSPQAEIRAVQVKRACQLLLDTDLNLTQIATLTGFKHSEYFSVVFKREVGKTPGNYRHTSR</sequence>
<evidence type="ECO:0000256" key="2">
    <source>
        <dbReference type="ARBA" id="ARBA00023125"/>
    </source>
</evidence>
<dbReference type="Pfam" id="PF13377">
    <property type="entry name" value="Peripla_BP_3"/>
    <property type="match status" value="1"/>
</dbReference>
<dbReference type="Pfam" id="PF12833">
    <property type="entry name" value="HTH_18"/>
    <property type="match status" value="1"/>
</dbReference>
<evidence type="ECO:0000256" key="4">
    <source>
        <dbReference type="SAM" id="MobiDB-lite"/>
    </source>
</evidence>
<feature type="compositionally biased region" description="Polar residues" evidence="4">
    <location>
        <begin position="1"/>
        <end position="20"/>
    </location>
</feature>
<dbReference type="InterPro" id="IPR009057">
    <property type="entry name" value="Homeodomain-like_sf"/>
</dbReference>